<dbReference type="AlphaFoldDB" id="A0A844FRT3"/>
<dbReference type="Proteomes" id="UP000442619">
    <property type="component" value="Unassembled WGS sequence"/>
</dbReference>
<comment type="caution">
    <text evidence="2">The sequence shown here is derived from an EMBL/GenBank/DDBJ whole genome shotgun (WGS) entry which is preliminary data.</text>
</comment>
<reference evidence="2 3" key="1">
    <citation type="submission" date="2019-08" db="EMBL/GenBank/DDBJ databases">
        <title>In-depth cultivation of the pig gut microbiome towards novel bacterial diversity and tailored functional studies.</title>
        <authorList>
            <person name="Wylensek D."/>
            <person name="Hitch T.C.A."/>
            <person name="Clavel T."/>
        </authorList>
    </citation>
    <scope>NUCLEOTIDE SEQUENCE [LARGE SCALE GENOMIC DNA]</scope>
    <source>
        <strain evidence="2 3">CA-Schmier-601-WT-3</strain>
    </source>
</reference>
<name>A0A844FRT3_9FIRM</name>
<evidence type="ECO:0000313" key="2">
    <source>
        <dbReference type="EMBL" id="MST88170.1"/>
    </source>
</evidence>
<protein>
    <submittedName>
        <fullName evidence="2">Uncharacterized protein</fullName>
    </submittedName>
</protein>
<sequence>MCKEVEEYAKDYAKEYAEDYAKEYRKQAEEAKENEAKAKENEAKMKKKFDNMIMNAVKKKRGLKMAEEEIKLFIMDVYDLSEKEADAYIKRVQ</sequence>
<dbReference type="EMBL" id="VUNM01000001">
    <property type="protein sequence ID" value="MST88170.1"/>
    <property type="molecule type" value="Genomic_DNA"/>
</dbReference>
<feature type="coiled-coil region" evidence="1">
    <location>
        <begin position="14"/>
        <end position="48"/>
    </location>
</feature>
<evidence type="ECO:0000256" key="1">
    <source>
        <dbReference type="SAM" id="Coils"/>
    </source>
</evidence>
<organism evidence="2 3">
    <name type="scientific">Sharpea porci</name>
    <dbReference type="NCBI Taxonomy" id="2652286"/>
    <lineage>
        <taxon>Bacteria</taxon>
        <taxon>Bacillati</taxon>
        <taxon>Bacillota</taxon>
        <taxon>Erysipelotrichia</taxon>
        <taxon>Erysipelotrichales</taxon>
        <taxon>Coprobacillaceae</taxon>
        <taxon>Sharpea</taxon>
    </lineage>
</organism>
<evidence type="ECO:0000313" key="3">
    <source>
        <dbReference type="Proteomes" id="UP000442619"/>
    </source>
</evidence>
<proteinExistence type="predicted"/>
<keyword evidence="3" id="KW-1185">Reference proteome</keyword>
<keyword evidence="1" id="KW-0175">Coiled coil</keyword>
<gene>
    <name evidence="2" type="ORF">FYJ79_00910</name>
</gene>
<accession>A0A844FRT3</accession>
<dbReference type="RefSeq" id="WP_154514111.1">
    <property type="nucleotide sequence ID" value="NZ_VUNM01000001.1"/>
</dbReference>